<dbReference type="FunFam" id="1.10.3810.10:FF:000001">
    <property type="entry name" value="Penicillin-binding protein 1A"/>
    <property type="match status" value="1"/>
</dbReference>
<evidence type="ECO:0000256" key="12">
    <source>
        <dbReference type="ARBA" id="ARBA00023136"/>
    </source>
</evidence>
<evidence type="ECO:0000256" key="13">
    <source>
        <dbReference type="ARBA" id="ARBA00023268"/>
    </source>
</evidence>
<evidence type="ECO:0000256" key="1">
    <source>
        <dbReference type="ARBA" id="ARBA00004236"/>
    </source>
</evidence>
<dbReference type="GO" id="GO:0008360">
    <property type="term" value="P:regulation of cell shape"/>
    <property type="evidence" value="ECO:0007669"/>
    <property type="project" value="UniProtKB-KW"/>
</dbReference>
<proteinExistence type="inferred from homology"/>
<dbReference type="GO" id="GO:0008955">
    <property type="term" value="F:peptidoglycan glycosyltransferase activity"/>
    <property type="evidence" value="ECO:0007669"/>
    <property type="project" value="UniProtKB-EC"/>
</dbReference>
<evidence type="ECO:0000259" key="20">
    <source>
        <dbReference type="Pfam" id="PF00912"/>
    </source>
</evidence>
<dbReference type="GO" id="GO:0009002">
    <property type="term" value="F:serine-type D-Ala-D-Ala carboxypeptidase activity"/>
    <property type="evidence" value="ECO:0007669"/>
    <property type="project" value="UniProtKB-EC"/>
</dbReference>
<dbReference type="InterPro" id="IPR013783">
    <property type="entry name" value="Ig-like_fold"/>
</dbReference>
<keyword evidence="14" id="KW-0961">Cell wall biogenesis/degradation</keyword>
<evidence type="ECO:0000256" key="5">
    <source>
        <dbReference type="ARBA" id="ARBA00022645"/>
    </source>
</evidence>
<evidence type="ECO:0000256" key="8">
    <source>
        <dbReference type="ARBA" id="ARBA00022679"/>
    </source>
</evidence>
<dbReference type="Proteomes" id="UP000231152">
    <property type="component" value="Unassembled WGS sequence"/>
</dbReference>
<feature type="compositionally biased region" description="Low complexity" evidence="17">
    <location>
        <begin position="20"/>
        <end position="29"/>
    </location>
</feature>
<dbReference type="Pfam" id="PF17957">
    <property type="entry name" value="Big_7"/>
    <property type="match status" value="1"/>
</dbReference>
<evidence type="ECO:0000256" key="7">
    <source>
        <dbReference type="ARBA" id="ARBA00022676"/>
    </source>
</evidence>
<evidence type="ECO:0000256" key="11">
    <source>
        <dbReference type="ARBA" id="ARBA00022984"/>
    </source>
</evidence>
<dbReference type="GO" id="GO:0071555">
    <property type="term" value="P:cell wall organization"/>
    <property type="evidence" value="ECO:0007669"/>
    <property type="project" value="UniProtKB-KW"/>
</dbReference>
<comment type="catalytic activity">
    <reaction evidence="15">
        <text>Preferential cleavage: (Ac)2-L-Lys-D-Ala-|-D-Ala. Also transpeptidation of peptidyl-alanyl moieties that are N-acyl substituents of D-alanine.</text>
        <dbReference type="EC" id="3.4.16.4"/>
    </reaction>
</comment>
<dbReference type="InterPro" id="IPR012338">
    <property type="entry name" value="Beta-lactam/transpept-like"/>
</dbReference>
<keyword evidence="13" id="KW-0511">Multifunctional enzyme</keyword>
<dbReference type="PANTHER" id="PTHR32282">
    <property type="entry name" value="BINDING PROTEIN TRANSPEPTIDASE, PUTATIVE-RELATED"/>
    <property type="match status" value="1"/>
</dbReference>
<evidence type="ECO:0000256" key="15">
    <source>
        <dbReference type="ARBA" id="ARBA00034000"/>
    </source>
</evidence>
<keyword evidence="5" id="KW-0121">Carboxypeptidase</keyword>
<keyword evidence="6" id="KW-0645">Protease</keyword>
<evidence type="ECO:0000313" key="21">
    <source>
        <dbReference type="EMBL" id="PJE75736.1"/>
    </source>
</evidence>
<dbReference type="GO" id="GO:0008658">
    <property type="term" value="F:penicillin binding"/>
    <property type="evidence" value="ECO:0007669"/>
    <property type="project" value="InterPro"/>
</dbReference>
<dbReference type="GO" id="GO:0005886">
    <property type="term" value="C:plasma membrane"/>
    <property type="evidence" value="ECO:0007669"/>
    <property type="project" value="UniProtKB-SubCell"/>
</dbReference>
<dbReference type="AlphaFoldDB" id="A0A2M8LED2"/>
<comment type="similarity">
    <text evidence="3">In the N-terminal section; belongs to the glycosyltransferase 51 family.</text>
</comment>
<dbReference type="InterPro" id="IPR050396">
    <property type="entry name" value="Glycosyltr_51/Transpeptidase"/>
</dbReference>
<keyword evidence="11" id="KW-0573">Peptidoglycan synthesis</keyword>
<keyword evidence="18" id="KW-0812">Transmembrane</keyword>
<keyword evidence="9" id="KW-0378">Hydrolase</keyword>
<feature type="transmembrane region" description="Helical" evidence="18">
    <location>
        <begin position="47"/>
        <end position="73"/>
    </location>
</feature>
<comment type="caution">
    <text evidence="21">The sequence shown here is derived from an EMBL/GenBank/DDBJ whole genome shotgun (WGS) entry which is preliminary data.</text>
</comment>
<evidence type="ECO:0000256" key="3">
    <source>
        <dbReference type="ARBA" id="ARBA00007739"/>
    </source>
</evidence>
<keyword evidence="12 18" id="KW-0472">Membrane</keyword>
<evidence type="ECO:0000256" key="18">
    <source>
        <dbReference type="SAM" id="Phobius"/>
    </source>
</evidence>
<dbReference type="GO" id="GO:0006508">
    <property type="term" value="P:proteolysis"/>
    <property type="evidence" value="ECO:0007669"/>
    <property type="project" value="UniProtKB-KW"/>
</dbReference>
<dbReference type="InterPro" id="IPR036950">
    <property type="entry name" value="PBP_transglycosylase"/>
</dbReference>
<evidence type="ECO:0000256" key="14">
    <source>
        <dbReference type="ARBA" id="ARBA00023316"/>
    </source>
</evidence>
<evidence type="ECO:0000256" key="10">
    <source>
        <dbReference type="ARBA" id="ARBA00022960"/>
    </source>
</evidence>
<feature type="compositionally biased region" description="Basic residues" evidence="17">
    <location>
        <begin position="30"/>
        <end position="40"/>
    </location>
</feature>
<evidence type="ECO:0000259" key="19">
    <source>
        <dbReference type="Pfam" id="PF00905"/>
    </source>
</evidence>
<keyword evidence="4" id="KW-1003">Cell membrane</keyword>
<reference evidence="21 22" key="1">
    <citation type="submission" date="2017-09" db="EMBL/GenBank/DDBJ databases">
        <title>Depth-based differentiation of microbial function through sediment-hosted aquifers and enrichment of novel symbionts in the deep terrestrial subsurface.</title>
        <authorList>
            <person name="Probst A.J."/>
            <person name="Ladd B."/>
            <person name="Jarett J.K."/>
            <person name="Geller-Mcgrath D.E."/>
            <person name="Sieber C.M."/>
            <person name="Emerson J.B."/>
            <person name="Anantharaman K."/>
            <person name="Thomas B.C."/>
            <person name="Malmstrom R."/>
            <person name="Stieglmeier M."/>
            <person name="Klingl A."/>
            <person name="Woyke T."/>
            <person name="Ryan C.M."/>
            <person name="Banfield J.F."/>
        </authorList>
    </citation>
    <scope>NUCLEOTIDE SEQUENCE [LARGE SCALE GENOMIC DNA]</scope>
    <source>
        <strain evidence="21">CG10_big_fil_rev_8_21_14_0_10_48_11</strain>
    </source>
</reference>
<gene>
    <name evidence="21" type="ORF">COV04_03145</name>
</gene>
<protein>
    <submittedName>
        <fullName evidence="21">Penicillin-binding protein</fullName>
    </submittedName>
</protein>
<dbReference type="PANTHER" id="PTHR32282:SF11">
    <property type="entry name" value="PENICILLIN-BINDING PROTEIN 1B"/>
    <property type="match status" value="1"/>
</dbReference>
<keyword evidence="18" id="KW-1133">Transmembrane helix</keyword>
<dbReference type="InterPro" id="IPR001264">
    <property type="entry name" value="Glyco_trans_51"/>
</dbReference>
<evidence type="ECO:0000256" key="9">
    <source>
        <dbReference type="ARBA" id="ARBA00022801"/>
    </source>
</evidence>
<comment type="catalytic activity">
    <reaction evidence="16">
        <text>[GlcNAc-(1-&gt;4)-Mur2Ac(oyl-L-Ala-gamma-D-Glu-L-Lys-D-Ala-D-Ala)](n)-di-trans,octa-cis-undecaprenyl diphosphate + beta-D-GlcNAc-(1-&gt;4)-Mur2Ac(oyl-L-Ala-gamma-D-Glu-L-Lys-D-Ala-D-Ala)-di-trans,octa-cis-undecaprenyl diphosphate = [GlcNAc-(1-&gt;4)-Mur2Ac(oyl-L-Ala-gamma-D-Glu-L-Lys-D-Ala-D-Ala)](n+1)-di-trans,octa-cis-undecaprenyl diphosphate + di-trans,octa-cis-undecaprenyl diphosphate + H(+)</text>
        <dbReference type="Rhea" id="RHEA:23708"/>
        <dbReference type="Rhea" id="RHEA-COMP:9602"/>
        <dbReference type="Rhea" id="RHEA-COMP:9603"/>
        <dbReference type="ChEBI" id="CHEBI:15378"/>
        <dbReference type="ChEBI" id="CHEBI:58405"/>
        <dbReference type="ChEBI" id="CHEBI:60033"/>
        <dbReference type="ChEBI" id="CHEBI:78435"/>
        <dbReference type="EC" id="2.4.99.28"/>
    </reaction>
</comment>
<keyword evidence="8" id="KW-0808">Transferase</keyword>
<evidence type="ECO:0000256" key="6">
    <source>
        <dbReference type="ARBA" id="ARBA00022670"/>
    </source>
</evidence>
<dbReference type="InterPro" id="IPR023346">
    <property type="entry name" value="Lysozyme-like_dom_sf"/>
</dbReference>
<name>A0A2M8LED2_9BACT</name>
<accession>A0A2M8LED2</accession>
<keyword evidence="7" id="KW-0328">Glycosyltransferase</keyword>
<organism evidence="21 22">
    <name type="scientific">Candidatus Uhrbacteria bacterium CG10_big_fil_rev_8_21_14_0_10_48_11</name>
    <dbReference type="NCBI Taxonomy" id="1975037"/>
    <lineage>
        <taxon>Bacteria</taxon>
        <taxon>Candidatus Uhriibacteriota</taxon>
    </lineage>
</organism>
<evidence type="ECO:0000256" key="16">
    <source>
        <dbReference type="ARBA" id="ARBA00049902"/>
    </source>
</evidence>
<evidence type="ECO:0000256" key="17">
    <source>
        <dbReference type="SAM" id="MobiDB-lite"/>
    </source>
</evidence>
<dbReference type="EMBL" id="PFET01000010">
    <property type="protein sequence ID" value="PJE75736.1"/>
    <property type="molecule type" value="Genomic_DNA"/>
</dbReference>
<evidence type="ECO:0000256" key="4">
    <source>
        <dbReference type="ARBA" id="ARBA00022475"/>
    </source>
</evidence>
<dbReference type="NCBIfam" id="TIGR02074">
    <property type="entry name" value="PBP_1a_fam"/>
    <property type="match status" value="1"/>
</dbReference>
<feature type="domain" description="Glycosyl transferase family 51" evidence="20">
    <location>
        <begin position="102"/>
        <end position="275"/>
    </location>
</feature>
<dbReference type="Gene3D" id="2.60.40.10">
    <property type="entry name" value="Immunoglobulins"/>
    <property type="match status" value="1"/>
</dbReference>
<keyword evidence="10" id="KW-0133">Cell shape</keyword>
<dbReference type="Pfam" id="PF00912">
    <property type="entry name" value="Transgly"/>
    <property type="match status" value="1"/>
</dbReference>
<dbReference type="Pfam" id="PF00905">
    <property type="entry name" value="Transpeptidase"/>
    <property type="match status" value="1"/>
</dbReference>
<evidence type="ECO:0000256" key="2">
    <source>
        <dbReference type="ARBA" id="ARBA00007090"/>
    </source>
</evidence>
<dbReference type="Gene3D" id="1.10.3810.10">
    <property type="entry name" value="Biosynthetic peptidoglycan transglycosylase-like"/>
    <property type="match status" value="1"/>
</dbReference>
<feature type="domain" description="Penicillin-binding protein transpeptidase" evidence="19">
    <location>
        <begin position="364"/>
        <end position="643"/>
    </location>
</feature>
<evidence type="ECO:0000313" key="22">
    <source>
        <dbReference type="Proteomes" id="UP000231152"/>
    </source>
</evidence>
<dbReference type="InterPro" id="IPR001460">
    <property type="entry name" value="PCN-bd_Tpept"/>
</dbReference>
<dbReference type="GO" id="GO:0009252">
    <property type="term" value="P:peptidoglycan biosynthetic process"/>
    <property type="evidence" value="ECO:0007669"/>
    <property type="project" value="UniProtKB-KW"/>
</dbReference>
<sequence length="856" mass="92899">MIQAIISMPHPHFKRIAYTPPSRSRGPRLPLRHPRRRRRSSGRFQNIVPKLFAVFGVGAVVAFLLGLGLFAWYSRDLPDPSNLTHRATEATTRIYDRTGKTLLYQIHGDQKRTPVSLGSLPDSVKNATIVAEDRDFYHHNGFDITGIVRAALLNIFSSGTQGGSTITQQLVKNTIVGGEKKYSRKIKELILAYRIEQQFSKDQILEMYLNSVPYGGSAYGVEAAANRYFAKSAKDLTVAESAVLASLLKAPSSLSPYGGNKNRLIERQHYILDEMARLGYLTDEQKKTDEAEALTFAPLRDTIVAPHFVFYVQSLLGQKYGDQYVETGGLKIITTVDAKMQAAAEDAVKTGAERNAERYGGNNGALVALDPKTGQILSMVGSRDYFDESIDGNVNVALQPRQPGSSFKPIAYATAFMRGFTPSTVLFDVATTFVGGAAPYQPVDYDGKERGPLTIRQALAGSLNIPAVKILYLTGIDNVLNEAERLGYTTLGDRSRFGLSLVLGGGEVKLLEHVAAFQAFANNGVYHPPVAILRVEDANGNVLESFEPQSTQALPTEVARQMANVLSDNNARSYVFGPSSPLILSDRPVAAKTGTTNDFRDGWTVGFTPSLVAGVWTGNNDNSSMHKGADGVVVAAPIWHAFMQQALKGTPVESFPAPQPIQQTGNPALYGEVPSTTTVVIDKASGKLATDFTPPEYRETKTFPQLHSILYYINPANPTGPSPEHPEDDQNFVSWEAGVQAWATAHGETVGVTAPTQYDDVHTAENQPQLIVTEPAPGQTVRGTNLTITTVATAPRGIKAITYFLDGKELTTSNSSGNTSVPFPTGTSVGFHVLKVEAADDVGNKKVIERNFNYIP</sequence>
<comment type="subcellular location">
    <subcellularLocation>
        <location evidence="1">Cell membrane</location>
    </subcellularLocation>
</comment>
<comment type="similarity">
    <text evidence="2">In the C-terminal section; belongs to the transpeptidase family.</text>
</comment>
<dbReference type="GO" id="GO:0030288">
    <property type="term" value="C:outer membrane-bounded periplasmic space"/>
    <property type="evidence" value="ECO:0007669"/>
    <property type="project" value="TreeGrafter"/>
</dbReference>
<dbReference type="SUPFAM" id="SSF53955">
    <property type="entry name" value="Lysozyme-like"/>
    <property type="match status" value="1"/>
</dbReference>
<feature type="region of interest" description="Disordered" evidence="17">
    <location>
        <begin position="15"/>
        <end position="40"/>
    </location>
</feature>
<dbReference type="Gene3D" id="3.40.710.10">
    <property type="entry name" value="DD-peptidase/beta-lactamase superfamily"/>
    <property type="match status" value="1"/>
</dbReference>
<dbReference type="SUPFAM" id="SSF56601">
    <property type="entry name" value="beta-lactamase/transpeptidase-like"/>
    <property type="match status" value="1"/>
</dbReference>